<reference evidence="1" key="1">
    <citation type="submission" date="2014-11" db="EMBL/GenBank/DDBJ databases">
        <authorList>
            <person name="Amaro Gonzalez C."/>
        </authorList>
    </citation>
    <scope>NUCLEOTIDE SEQUENCE</scope>
</reference>
<sequence>MIYLMHSTHYCLC</sequence>
<protein>
    <submittedName>
        <fullName evidence="1">Uncharacterized protein</fullName>
    </submittedName>
</protein>
<reference evidence="1" key="2">
    <citation type="journal article" date="2015" name="Fish Shellfish Immunol.">
        <title>Early steps in the European eel (Anguilla anguilla)-Vibrio vulnificus interaction in the gills: Role of the RtxA13 toxin.</title>
        <authorList>
            <person name="Callol A."/>
            <person name="Pajuelo D."/>
            <person name="Ebbesson L."/>
            <person name="Teles M."/>
            <person name="MacKenzie S."/>
            <person name="Amaro C."/>
        </authorList>
    </citation>
    <scope>NUCLEOTIDE SEQUENCE</scope>
</reference>
<proteinExistence type="predicted"/>
<name>A0A0E9RCP0_ANGAN</name>
<evidence type="ECO:0000313" key="1">
    <source>
        <dbReference type="EMBL" id="JAH26572.1"/>
    </source>
</evidence>
<organism evidence="1">
    <name type="scientific">Anguilla anguilla</name>
    <name type="common">European freshwater eel</name>
    <name type="synonym">Muraena anguilla</name>
    <dbReference type="NCBI Taxonomy" id="7936"/>
    <lineage>
        <taxon>Eukaryota</taxon>
        <taxon>Metazoa</taxon>
        <taxon>Chordata</taxon>
        <taxon>Craniata</taxon>
        <taxon>Vertebrata</taxon>
        <taxon>Euteleostomi</taxon>
        <taxon>Actinopterygii</taxon>
        <taxon>Neopterygii</taxon>
        <taxon>Teleostei</taxon>
        <taxon>Anguilliformes</taxon>
        <taxon>Anguillidae</taxon>
        <taxon>Anguilla</taxon>
    </lineage>
</organism>
<accession>A0A0E9RCP0</accession>
<dbReference type="EMBL" id="GBXM01082005">
    <property type="protein sequence ID" value="JAH26572.1"/>
    <property type="molecule type" value="Transcribed_RNA"/>
</dbReference>